<keyword evidence="4" id="KW-0732">Signal</keyword>
<dbReference type="Proteomes" id="UP000288805">
    <property type="component" value="Unassembled WGS sequence"/>
</dbReference>
<evidence type="ECO:0000256" key="2">
    <source>
        <dbReference type="ARBA" id="ARBA00023065"/>
    </source>
</evidence>
<organism evidence="5 6">
    <name type="scientific">Vitis vinifera</name>
    <name type="common">Grape</name>
    <dbReference type="NCBI Taxonomy" id="29760"/>
    <lineage>
        <taxon>Eukaryota</taxon>
        <taxon>Viridiplantae</taxon>
        <taxon>Streptophyta</taxon>
        <taxon>Embryophyta</taxon>
        <taxon>Tracheophyta</taxon>
        <taxon>Spermatophyta</taxon>
        <taxon>Magnoliopsida</taxon>
        <taxon>eudicotyledons</taxon>
        <taxon>Gunneridae</taxon>
        <taxon>Pentapetalae</taxon>
        <taxon>rosids</taxon>
        <taxon>Vitales</taxon>
        <taxon>Vitaceae</taxon>
        <taxon>Viteae</taxon>
        <taxon>Vitis</taxon>
    </lineage>
</organism>
<keyword evidence="1" id="KW-0050">Antiport</keyword>
<feature type="chain" id="PRO_5019165128" evidence="4">
    <location>
        <begin position="26"/>
        <end position="184"/>
    </location>
</feature>
<dbReference type="AlphaFoldDB" id="A0A438J4E5"/>
<gene>
    <name evidence="5" type="primary">NCL2_1</name>
    <name evidence="5" type="ORF">CK203_021622</name>
</gene>
<dbReference type="GO" id="GO:0070588">
    <property type="term" value="P:calcium ion transmembrane transport"/>
    <property type="evidence" value="ECO:0007669"/>
    <property type="project" value="UniProtKB-ARBA"/>
</dbReference>
<evidence type="ECO:0000313" key="5">
    <source>
        <dbReference type="EMBL" id="RVX03837.1"/>
    </source>
</evidence>
<keyword evidence="1" id="KW-0813">Transport</keyword>
<dbReference type="InterPro" id="IPR004713">
    <property type="entry name" value="CaH_exchang"/>
</dbReference>
<protein>
    <submittedName>
        <fullName evidence="5">Sodium/calcium exchanger NCL2</fullName>
    </submittedName>
</protein>
<feature type="signal peptide" evidence="4">
    <location>
        <begin position="1"/>
        <end position="25"/>
    </location>
</feature>
<dbReference type="PANTHER" id="PTHR31503">
    <property type="entry name" value="VACUOLAR CALCIUM ION TRANSPORTER"/>
    <property type="match status" value="1"/>
</dbReference>
<keyword evidence="3" id="KW-1133">Transmembrane helix</keyword>
<evidence type="ECO:0000256" key="3">
    <source>
        <dbReference type="SAM" id="Phobius"/>
    </source>
</evidence>
<keyword evidence="2" id="KW-0406">Ion transport</keyword>
<dbReference type="EMBL" id="QGNW01000063">
    <property type="protein sequence ID" value="RVX03837.1"/>
    <property type="molecule type" value="Genomic_DNA"/>
</dbReference>
<evidence type="ECO:0000256" key="4">
    <source>
        <dbReference type="SAM" id="SignalP"/>
    </source>
</evidence>
<keyword evidence="3" id="KW-0812">Transmembrane</keyword>
<keyword evidence="3" id="KW-0472">Membrane</keyword>
<evidence type="ECO:0000313" key="6">
    <source>
        <dbReference type="Proteomes" id="UP000288805"/>
    </source>
</evidence>
<sequence>MWKIPKNRTFSILLIYLFIIVDVRGRPLGLNGYPHELVSDGVDEGEGQKSSVLVLRGMEYSSEECEQLFSRFGPGVFGASVFQVLGALPESLILLASGLLNSKDTAQEYVLTAVGLLAGSTILLLTVLWGTCVIVGSCEFPGAGSGIATDEETGYMARIMGLSIIPFIIIQITIFSNCLMGNAL</sequence>
<dbReference type="GO" id="GO:0016020">
    <property type="term" value="C:membrane"/>
    <property type="evidence" value="ECO:0007669"/>
    <property type="project" value="InterPro"/>
</dbReference>
<dbReference type="PANTHER" id="PTHR31503:SF79">
    <property type="entry name" value="CALCIUM-BINDING EF-HAND PROTEIN"/>
    <property type="match status" value="1"/>
</dbReference>
<dbReference type="GO" id="GO:0015297">
    <property type="term" value="F:antiporter activity"/>
    <property type="evidence" value="ECO:0007669"/>
    <property type="project" value="UniProtKB-KW"/>
</dbReference>
<accession>A0A438J4E5</accession>
<proteinExistence type="predicted"/>
<reference evidence="5 6" key="1">
    <citation type="journal article" date="2018" name="PLoS Genet.">
        <title>Population sequencing reveals clonal diversity and ancestral inbreeding in the grapevine cultivar Chardonnay.</title>
        <authorList>
            <person name="Roach M.J."/>
            <person name="Johnson D.L."/>
            <person name="Bohlmann J."/>
            <person name="van Vuuren H.J."/>
            <person name="Jones S.J."/>
            <person name="Pretorius I.S."/>
            <person name="Schmidt S.A."/>
            <person name="Borneman A.R."/>
        </authorList>
    </citation>
    <scope>NUCLEOTIDE SEQUENCE [LARGE SCALE GENOMIC DNA]</scope>
    <source>
        <strain evidence="6">cv. Chardonnay</strain>
        <tissue evidence="5">Leaf</tissue>
    </source>
</reference>
<feature type="transmembrane region" description="Helical" evidence="3">
    <location>
        <begin position="76"/>
        <end position="97"/>
    </location>
</feature>
<comment type="caution">
    <text evidence="5">The sequence shown here is derived from an EMBL/GenBank/DDBJ whole genome shotgun (WGS) entry which is preliminary data.</text>
</comment>
<name>A0A438J4E5_VITVI</name>
<dbReference type="GO" id="GO:0008324">
    <property type="term" value="F:monoatomic cation transmembrane transporter activity"/>
    <property type="evidence" value="ECO:0007669"/>
    <property type="project" value="InterPro"/>
</dbReference>
<feature type="transmembrane region" description="Helical" evidence="3">
    <location>
        <begin position="109"/>
        <end position="136"/>
    </location>
</feature>
<feature type="transmembrane region" description="Helical" evidence="3">
    <location>
        <begin position="156"/>
        <end position="180"/>
    </location>
</feature>
<evidence type="ECO:0000256" key="1">
    <source>
        <dbReference type="ARBA" id="ARBA00022449"/>
    </source>
</evidence>